<dbReference type="EMBL" id="JAATJB010000002">
    <property type="protein sequence ID" value="NJB96823.1"/>
    <property type="molecule type" value="Genomic_DNA"/>
</dbReference>
<organism evidence="2 3">
    <name type="scientific">Sphingomonas trueperi</name>
    <dbReference type="NCBI Taxonomy" id="53317"/>
    <lineage>
        <taxon>Bacteria</taxon>
        <taxon>Pseudomonadati</taxon>
        <taxon>Pseudomonadota</taxon>
        <taxon>Alphaproteobacteria</taxon>
        <taxon>Sphingomonadales</taxon>
        <taxon>Sphingomonadaceae</taxon>
        <taxon>Sphingomonas</taxon>
    </lineage>
</organism>
<proteinExistence type="predicted"/>
<evidence type="ECO:0000313" key="3">
    <source>
        <dbReference type="Proteomes" id="UP000531251"/>
    </source>
</evidence>
<keyword evidence="3" id="KW-1185">Reference proteome</keyword>
<dbReference type="RefSeq" id="WP_125972669.1">
    <property type="nucleotide sequence ID" value="NZ_BAAADY010000005.1"/>
</dbReference>
<name>A0A7X5XXK2_9SPHN</name>
<protein>
    <submittedName>
        <fullName evidence="2">Uncharacterized protein</fullName>
    </submittedName>
</protein>
<evidence type="ECO:0000256" key="1">
    <source>
        <dbReference type="SAM" id="MobiDB-lite"/>
    </source>
</evidence>
<reference evidence="2 3" key="1">
    <citation type="submission" date="2020-03" db="EMBL/GenBank/DDBJ databases">
        <title>Genomic Encyclopedia of Type Strains, Phase IV (KMG-IV): sequencing the most valuable type-strain genomes for metagenomic binning, comparative biology and taxonomic classification.</title>
        <authorList>
            <person name="Goeker M."/>
        </authorList>
    </citation>
    <scope>NUCLEOTIDE SEQUENCE [LARGE SCALE GENOMIC DNA]</scope>
    <source>
        <strain evidence="2 3">DSM 7225</strain>
    </source>
</reference>
<gene>
    <name evidence="2" type="ORF">GGR89_001123</name>
</gene>
<feature type="compositionally biased region" description="Pro residues" evidence="1">
    <location>
        <begin position="58"/>
        <end position="67"/>
    </location>
</feature>
<accession>A0A7X5XXK2</accession>
<comment type="caution">
    <text evidence="2">The sequence shown here is derived from an EMBL/GenBank/DDBJ whole genome shotgun (WGS) entry which is preliminary data.</text>
</comment>
<evidence type="ECO:0000313" key="2">
    <source>
        <dbReference type="EMBL" id="NJB96823.1"/>
    </source>
</evidence>
<dbReference type="Proteomes" id="UP000531251">
    <property type="component" value="Unassembled WGS sequence"/>
</dbReference>
<sequence>MSFWTDALRALQQVALLQHKVEQALTTAEEARRHSIETRERVIRLETLIDIAMRRQPAAPPTPPALPESPQTGS</sequence>
<dbReference type="AlphaFoldDB" id="A0A7X5XXK2"/>
<feature type="region of interest" description="Disordered" evidence="1">
    <location>
        <begin position="53"/>
        <end position="74"/>
    </location>
</feature>